<protein>
    <submittedName>
        <fullName evidence="1 2">Pyridoxamine 5'-phosphate oxidase</fullName>
    </submittedName>
</protein>
<dbReference type="InterPro" id="IPR024747">
    <property type="entry name" value="Pyridox_Oxase-rel"/>
</dbReference>
<dbReference type="AlphaFoldDB" id="A0A1H7FS43"/>
<dbReference type="EMBL" id="FOAD01000001">
    <property type="protein sequence ID" value="SEK28769.1"/>
    <property type="molecule type" value="Genomic_DNA"/>
</dbReference>
<dbReference type="Gene3D" id="2.30.110.10">
    <property type="entry name" value="Electron Transport, Fmn-binding Protein, Chain A"/>
    <property type="match status" value="1"/>
</dbReference>
<dbReference type="OrthoDB" id="288110at2157"/>
<reference evidence="2" key="2">
    <citation type="submission" date="2021-07" db="EMBL/GenBank/DDBJ databases">
        <title>Studies on halocins as antimicrobial molecules from haloarchaea.</title>
        <authorList>
            <person name="Kumar S."/>
            <person name="Khare S.K."/>
        </authorList>
    </citation>
    <scope>NUCLEOTIDE SEQUENCE</scope>
    <source>
        <strain evidence="2">NCIM 5678</strain>
    </source>
</reference>
<evidence type="ECO:0000313" key="2">
    <source>
        <dbReference type="EMBL" id="UVE51621.1"/>
    </source>
</evidence>
<dbReference type="EMBL" id="CP078063">
    <property type="protein sequence ID" value="UVE51621.1"/>
    <property type="molecule type" value="Genomic_DNA"/>
</dbReference>
<evidence type="ECO:0000313" key="4">
    <source>
        <dbReference type="Proteomes" id="UP001058330"/>
    </source>
</evidence>
<reference evidence="1 3" key="1">
    <citation type="submission" date="2016-10" db="EMBL/GenBank/DDBJ databases">
        <authorList>
            <person name="de Groot N.N."/>
        </authorList>
    </citation>
    <scope>NUCLEOTIDE SEQUENCE [LARGE SCALE GENOMIC DNA]</scope>
    <source>
        <strain evidence="1 3">CDM_5</strain>
    </source>
</reference>
<dbReference type="RefSeq" id="WP_007544760.1">
    <property type="nucleotide sequence ID" value="NZ_CP078063.1"/>
</dbReference>
<organism evidence="1 3">
    <name type="scientific">Haloferax larsenii</name>
    <dbReference type="NCBI Taxonomy" id="302484"/>
    <lineage>
        <taxon>Archaea</taxon>
        <taxon>Methanobacteriati</taxon>
        <taxon>Methanobacteriota</taxon>
        <taxon>Stenosarchaea group</taxon>
        <taxon>Halobacteria</taxon>
        <taxon>Halobacteriales</taxon>
        <taxon>Haloferacaceae</taxon>
        <taxon>Haloferax</taxon>
    </lineage>
</organism>
<accession>A0A1H7FS43</accession>
<dbReference type="GeneID" id="74528637"/>
<dbReference type="Proteomes" id="UP001058330">
    <property type="component" value="Chromosome"/>
</dbReference>
<evidence type="ECO:0000313" key="3">
    <source>
        <dbReference type="Proteomes" id="UP000183894"/>
    </source>
</evidence>
<dbReference type="Pfam" id="PF12900">
    <property type="entry name" value="Pyridox_ox_2"/>
    <property type="match status" value="1"/>
</dbReference>
<proteinExistence type="predicted"/>
<sequence length="151" mass="17349">MAPEYPESNRVEMTDSEIDRMLRDHGVGVLSLADEGVAYGIPISFGYDEERGKLYFVFLRPGASSKKSDFAEQTARASFSVWEAPSRFEWRSVVAEGELHHIEDDDWERVNDILEDNAWFPSLFSETSPMQDMLGWELRIDHCSGLQRRQA</sequence>
<evidence type="ECO:0000313" key="1">
    <source>
        <dbReference type="EMBL" id="SEK28769.1"/>
    </source>
</evidence>
<dbReference type="InterPro" id="IPR012349">
    <property type="entry name" value="Split_barrel_FMN-bd"/>
</dbReference>
<name>A0A1H7FS43_HALLR</name>
<keyword evidence="4" id="KW-1185">Reference proteome</keyword>
<gene>
    <name evidence="2" type="ORF">KU306_07025</name>
    <name evidence="1" type="ORF">SAMN04488691_101102</name>
</gene>
<dbReference type="Proteomes" id="UP000183894">
    <property type="component" value="Unassembled WGS sequence"/>
</dbReference>
<dbReference type="SUPFAM" id="SSF50475">
    <property type="entry name" value="FMN-binding split barrel"/>
    <property type="match status" value="1"/>
</dbReference>